<dbReference type="Proteomes" id="UP000320591">
    <property type="component" value="Chromosome"/>
</dbReference>
<protein>
    <submittedName>
        <fullName evidence="1">Uncharacterized protein</fullName>
    </submittedName>
</protein>
<evidence type="ECO:0000313" key="2">
    <source>
        <dbReference type="Proteomes" id="UP000320591"/>
    </source>
</evidence>
<dbReference type="RefSeq" id="WP_128569661.1">
    <property type="nucleotide sequence ID" value="NZ_CM001975.1"/>
</dbReference>
<name>A0A5Q2V569_9GAMM</name>
<proteinExistence type="predicted"/>
<dbReference type="STRING" id="568768.GCA_000406125_00405"/>
<organism evidence="1 2">
    <name type="scientific">Dickeya poaceiphila</name>
    <dbReference type="NCBI Taxonomy" id="568768"/>
    <lineage>
        <taxon>Bacteria</taxon>
        <taxon>Pseudomonadati</taxon>
        <taxon>Pseudomonadota</taxon>
        <taxon>Gammaproteobacteria</taxon>
        <taxon>Enterobacterales</taxon>
        <taxon>Pectobacteriaceae</taxon>
        <taxon>Dickeya</taxon>
    </lineage>
</organism>
<accession>A0A5Q2V569</accession>
<sequence length="164" mass="18398">MMRQSAALLSHQKLSIRSVGTLITPDSRHFIPCRENEQTESWYHHWPVSHCGNQLHASETVALCQHGLTHHLPSILVYDALFPAARGATPLLQSLLRHCPDYSEAWGINSGAFSLNTAARLASEFIRPGHCLVYVHDPLRRLSPSPSEQEIVLNILTFSSQNER</sequence>
<reference evidence="1 2" key="1">
    <citation type="journal article" date="2019" name="Environ. Microbiol.">
        <title>The phytopathogenic nature of Dickeya aquatica 174/2 and the dynamic early evolution of Dickeya pathogenicity.</title>
        <authorList>
            <person name="Duprey A."/>
            <person name="Taib N."/>
            <person name="Leonard S."/>
            <person name="Garin T."/>
            <person name="Flandrois J.P."/>
            <person name="Nasser W."/>
            <person name="Brochier-Armanet C."/>
            <person name="Reverchon S."/>
        </authorList>
    </citation>
    <scope>NUCLEOTIDE SEQUENCE [LARGE SCALE GENOMIC DNA]</scope>
    <source>
        <strain evidence="1 2">NCPPB 569</strain>
    </source>
</reference>
<dbReference type="KEGG" id="dic:Dpoa569_0003543"/>
<keyword evidence="2" id="KW-1185">Reference proteome</keyword>
<evidence type="ECO:0000313" key="1">
    <source>
        <dbReference type="EMBL" id="QGH59316.1"/>
    </source>
</evidence>
<dbReference type="EMBL" id="CP042220">
    <property type="protein sequence ID" value="QGH59316.1"/>
    <property type="molecule type" value="Genomic_DNA"/>
</dbReference>
<dbReference type="AlphaFoldDB" id="A0A5Q2V569"/>
<gene>
    <name evidence="1" type="ORF">Dpoa569_0003543</name>
</gene>
<dbReference type="OrthoDB" id="7001534at2"/>